<dbReference type="OrthoDB" id="2019149at2759"/>
<keyword evidence="10" id="KW-0325">Glycoprotein</keyword>
<dbReference type="SUPFAM" id="SSF51126">
    <property type="entry name" value="Pectin lyase-like"/>
    <property type="match status" value="1"/>
</dbReference>
<evidence type="ECO:0000256" key="12">
    <source>
        <dbReference type="ARBA" id="ARBA00057335"/>
    </source>
</evidence>
<keyword evidence="16" id="KW-0472">Membrane</keyword>
<dbReference type="GO" id="GO:0042545">
    <property type="term" value="P:cell wall modification"/>
    <property type="evidence" value="ECO:0007669"/>
    <property type="project" value="UniProtKB-UniRule"/>
</dbReference>
<dbReference type="Pfam" id="PF01095">
    <property type="entry name" value="Pectinesterase"/>
    <property type="match status" value="1"/>
</dbReference>
<evidence type="ECO:0000256" key="3">
    <source>
        <dbReference type="ARBA" id="ARBA00006027"/>
    </source>
</evidence>
<evidence type="ECO:0000256" key="13">
    <source>
        <dbReference type="PROSITE-ProRule" id="PRU10040"/>
    </source>
</evidence>
<evidence type="ECO:0000256" key="6">
    <source>
        <dbReference type="ARBA" id="ARBA00022512"/>
    </source>
</evidence>
<dbReference type="FunFam" id="2.160.20.10:FF:000001">
    <property type="entry name" value="Pectinesterase"/>
    <property type="match status" value="1"/>
</dbReference>
<dbReference type="Gene3D" id="2.160.20.10">
    <property type="entry name" value="Single-stranded right-handed beta-helix, Pectin lyase-like"/>
    <property type="match status" value="1"/>
</dbReference>
<keyword evidence="7 14" id="KW-0378">Hydrolase</keyword>
<evidence type="ECO:0000256" key="7">
    <source>
        <dbReference type="ARBA" id="ARBA00022801"/>
    </source>
</evidence>
<keyword evidence="16" id="KW-0812">Transmembrane</keyword>
<protein>
    <recommendedName>
        <fullName evidence="5 14">Pectinesterase</fullName>
        <ecNumber evidence="5 14">3.1.1.11</ecNumber>
    </recommendedName>
</protein>
<evidence type="ECO:0000256" key="5">
    <source>
        <dbReference type="ARBA" id="ARBA00013229"/>
    </source>
</evidence>
<dbReference type="Pfam" id="PF04043">
    <property type="entry name" value="PMEI"/>
    <property type="match status" value="1"/>
</dbReference>
<dbReference type="InterPro" id="IPR033131">
    <property type="entry name" value="Pectinesterase_Asp_AS"/>
</dbReference>
<sequence>MSEEDTKRKKRIVLICTSSFLLVAMVVAVTIGVNNNEVITDSSRMASTQKAVKTFCSPTSFKKDCEESLLSEVGSTTDSRELMKFAFNITVAKISKGLQKTHLLQQVEKEPRASMALSTCKKLMNLSIGEFHRSLDGIASFNLNNLESILVSLRVWLTGAMTYQETCLDGFANITSESGTKMKHILKYSRRMSSNALDVVTDLQNAVKDINATRDDRRLMDDYKGSFVGEQVGAHDDVNEVPSWVGDGSSAGVRRLLQVAQNKLKANVIVAQDGSGQFRTINEALKLVPINGQKPFVIYIKQGIYHEYVDITIVMTNVVMVGDGDRKTIITGNKNMVDGIATYITPTLAVGADYFIAMSIGVENSAGPQKGQAVALRVQGDKTIFYQCTIDGYQDTLYAHTMRQFYRDCTVSGTIDFVFGNAQAVFQNCTFVIRKPLDNQQCIIVAQGRAEENQPSGFVIQNSRIVADHPEAPVTFKAYIGRPWKHYARTIVMDTYIDSVIQPDGFMPWEEPDKTLTGMDTCFYAEVNNTGPGSDKSKRVKWLGVKNLTPESAHIFYPSLFFQGDEWIRSTRIPYTSGETPLPTLKLAPTPTPKPSGEAPTPSPKPSGETPLPTPKPFGETPLPTPKPFGETPLPTPKPLGETPLPTPKPLGETPLPTPKLAPTPKSAPKL</sequence>
<dbReference type="Gramene" id="Psat06G0409600-T1">
    <property type="protein sequence ID" value="KAI5398591.1"/>
    <property type="gene ID" value="KIW84_064096"/>
</dbReference>
<dbReference type="Gene3D" id="1.20.140.40">
    <property type="entry name" value="Invertase/pectin methylesterase inhibitor family protein"/>
    <property type="match status" value="1"/>
</dbReference>
<dbReference type="InterPro" id="IPR035513">
    <property type="entry name" value="Invertase/methylesterase_inhib"/>
</dbReference>
<dbReference type="PROSITE" id="PS00503">
    <property type="entry name" value="PECTINESTERASE_2"/>
    <property type="match status" value="1"/>
</dbReference>
<dbReference type="InterPro" id="IPR000070">
    <property type="entry name" value="Pectinesterase_cat"/>
</dbReference>
<dbReference type="NCBIfam" id="TIGR01614">
    <property type="entry name" value="PME_inhib"/>
    <property type="match status" value="1"/>
</dbReference>
<comment type="subcellular location">
    <subcellularLocation>
        <location evidence="1">Secreted</location>
        <location evidence="1">Cell wall</location>
    </subcellularLocation>
</comment>
<dbReference type="FunFam" id="1.20.140.40:FF:000001">
    <property type="entry name" value="Pectinesterase"/>
    <property type="match status" value="1"/>
</dbReference>
<evidence type="ECO:0000256" key="14">
    <source>
        <dbReference type="RuleBase" id="RU000589"/>
    </source>
</evidence>
<evidence type="ECO:0000259" key="17">
    <source>
        <dbReference type="SMART" id="SM00856"/>
    </source>
</evidence>
<dbReference type="GO" id="GO:0045490">
    <property type="term" value="P:pectin catabolic process"/>
    <property type="evidence" value="ECO:0007669"/>
    <property type="project" value="UniProtKB-UniRule"/>
</dbReference>
<accession>A0A9D4WAP3</accession>
<dbReference type="AlphaFoldDB" id="A0A9D4WAP3"/>
<evidence type="ECO:0000256" key="9">
    <source>
        <dbReference type="ARBA" id="ARBA00023157"/>
    </source>
</evidence>
<keyword evidence="19" id="KW-1185">Reference proteome</keyword>
<comment type="function">
    <text evidence="12">Acts in the modification of cell walls via demethylesterification of cell wall pectin.</text>
</comment>
<evidence type="ECO:0000256" key="16">
    <source>
        <dbReference type="SAM" id="Phobius"/>
    </source>
</evidence>
<evidence type="ECO:0000256" key="4">
    <source>
        <dbReference type="ARBA" id="ARBA00007786"/>
    </source>
</evidence>
<feature type="active site" evidence="13">
    <location>
        <position position="416"/>
    </location>
</feature>
<dbReference type="PRINTS" id="PR01217">
    <property type="entry name" value="PRICHEXTENSN"/>
</dbReference>
<keyword evidence="6" id="KW-0134">Cell wall</keyword>
<dbReference type="SMART" id="SM00856">
    <property type="entry name" value="PMEI"/>
    <property type="match status" value="1"/>
</dbReference>
<organism evidence="18 19">
    <name type="scientific">Pisum sativum</name>
    <name type="common">Garden pea</name>
    <name type="synonym">Lathyrus oleraceus</name>
    <dbReference type="NCBI Taxonomy" id="3888"/>
    <lineage>
        <taxon>Eukaryota</taxon>
        <taxon>Viridiplantae</taxon>
        <taxon>Streptophyta</taxon>
        <taxon>Embryophyta</taxon>
        <taxon>Tracheophyta</taxon>
        <taxon>Spermatophyta</taxon>
        <taxon>Magnoliopsida</taxon>
        <taxon>eudicotyledons</taxon>
        <taxon>Gunneridae</taxon>
        <taxon>Pentapetalae</taxon>
        <taxon>rosids</taxon>
        <taxon>fabids</taxon>
        <taxon>Fabales</taxon>
        <taxon>Fabaceae</taxon>
        <taxon>Papilionoideae</taxon>
        <taxon>50 kb inversion clade</taxon>
        <taxon>NPAAA clade</taxon>
        <taxon>Hologalegina</taxon>
        <taxon>IRL clade</taxon>
        <taxon>Fabeae</taxon>
        <taxon>Lathyrus</taxon>
    </lineage>
</organism>
<evidence type="ECO:0000313" key="19">
    <source>
        <dbReference type="Proteomes" id="UP001058974"/>
    </source>
</evidence>
<keyword evidence="6" id="KW-0964">Secreted</keyword>
<proteinExistence type="inferred from homology"/>
<evidence type="ECO:0000313" key="18">
    <source>
        <dbReference type="EMBL" id="KAI5398591.1"/>
    </source>
</evidence>
<evidence type="ECO:0000256" key="15">
    <source>
        <dbReference type="SAM" id="MobiDB-lite"/>
    </source>
</evidence>
<keyword evidence="9" id="KW-1015">Disulfide bond</keyword>
<dbReference type="InterPro" id="IPR011050">
    <property type="entry name" value="Pectin_lyase_fold/virulence"/>
</dbReference>
<name>A0A9D4WAP3_PEA</name>
<feature type="region of interest" description="Disordered" evidence="15">
    <location>
        <begin position="578"/>
        <end position="671"/>
    </location>
</feature>
<dbReference type="EC" id="3.1.1.11" evidence="5 14"/>
<dbReference type="SUPFAM" id="SSF101148">
    <property type="entry name" value="Plant invertase/pectin methylesterase inhibitor"/>
    <property type="match status" value="1"/>
</dbReference>
<dbReference type="CDD" id="cd15798">
    <property type="entry name" value="PMEI-like_3"/>
    <property type="match status" value="1"/>
</dbReference>
<feature type="domain" description="Pectinesterase inhibitor" evidence="17">
    <location>
        <begin position="47"/>
        <end position="199"/>
    </location>
</feature>
<dbReference type="GO" id="GO:0004857">
    <property type="term" value="F:enzyme inhibitor activity"/>
    <property type="evidence" value="ECO:0007669"/>
    <property type="project" value="InterPro"/>
</dbReference>
<comment type="catalytic activity">
    <reaction evidence="11 14">
        <text>[(1-&gt;4)-alpha-D-galacturonosyl methyl ester](n) + n H2O = [(1-&gt;4)-alpha-D-galacturonosyl](n) + n methanol + n H(+)</text>
        <dbReference type="Rhea" id="RHEA:22380"/>
        <dbReference type="Rhea" id="RHEA-COMP:14570"/>
        <dbReference type="Rhea" id="RHEA-COMP:14573"/>
        <dbReference type="ChEBI" id="CHEBI:15377"/>
        <dbReference type="ChEBI" id="CHEBI:15378"/>
        <dbReference type="ChEBI" id="CHEBI:17790"/>
        <dbReference type="ChEBI" id="CHEBI:140522"/>
        <dbReference type="ChEBI" id="CHEBI:140523"/>
        <dbReference type="EC" id="3.1.1.11"/>
    </reaction>
</comment>
<comment type="similarity">
    <text evidence="4">In the C-terminal section; belongs to the pectinesterase family.</text>
</comment>
<feature type="transmembrane region" description="Helical" evidence="16">
    <location>
        <begin position="12"/>
        <end position="33"/>
    </location>
</feature>
<keyword evidence="8 14" id="KW-0063">Aspartyl esterase</keyword>
<comment type="similarity">
    <text evidence="3">In the N-terminal section; belongs to the PMEI family.</text>
</comment>
<dbReference type="Proteomes" id="UP001058974">
    <property type="component" value="Chromosome 6"/>
</dbReference>
<evidence type="ECO:0000256" key="11">
    <source>
        <dbReference type="ARBA" id="ARBA00047928"/>
    </source>
</evidence>
<dbReference type="PANTHER" id="PTHR31707">
    <property type="entry name" value="PECTINESTERASE"/>
    <property type="match status" value="1"/>
</dbReference>
<evidence type="ECO:0000256" key="1">
    <source>
        <dbReference type="ARBA" id="ARBA00004191"/>
    </source>
</evidence>
<evidence type="ECO:0000256" key="10">
    <source>
        <dbReference type="ARBA" id="ARBA00023180"/>
    </source>
</evidence>
<dbReference type="GO" id="GO:0030599">
    <property type="term" value="F:pectinesterase activity"/>
    <property type="evidence" value="ECO:0007669"/>
    <property type="project" value="UniProtKB-UniRule"/>
</dbReference>
<dbReference type="InterPro" id="IPR012334">
    <property type="entry name" value="Pectin_lyas_fold"/>
</dbReference>
<dbReference type="EMBL" id="JAMSHJ010000006">
    <property type="protein sequence ID" value="KAI5398591.1"/>
    <property type="molecule type" value="Genomic_DNA"/>
</dbReference>
<reference evidence="18 19" key="1">
    <citation type="journal article" date="2022" name="Nat. Genet.">
        <title>Improved pea reference genome and pan-genome highlight genomic features and evolutionary characteristics.</title>
        <authorList>
            <person name="Yang T."/>
            <person name="Liu R."/>
            <person name="Luo Y."/>
            <person name="Hu S."/>
            <person name="Wang D."/>
            <person name="Wang C."/>
            <person name="Pandey M.K."/>
            <person name="Ge S."/>
            <person name="Xu Q."/>
            <person name="Li N."/>
            <person name="Li G."/>
            <person name="Huang Y."/>
            <person name="Saxena R.K."/>
            <person name="Ji Y."/>
            <person name="Li M."/>
            <person name="Yan X."/>
            <person name="He Y."/>
            <person name="Liu Y."/>
            <person name="Wang X."/>
            <person name="Xiang C."/>
            <person name="Varshney R.K."/>
            <person name="Ding H."/>
            <person name="Gao S."/>
            <person name="Zong X."/>
        </authorList>
    </citation>
    <scope>NUCLEOTIDE SEQUENCE [LARGE SCALE GENOMIC DNA]</scope>
    <source>
        <strain evidence="18 19">cv. Zhongwan 6</strain>
    </source>
</reference>
<evidence type="ECO:0000256" key="8">
    <source>
        <dbReference type="ARBA" id="ARBA00023085"/>
    </source>
</evidence>
<feature type="compositionally biased region" description="Low complexity" evidence="15">
    <location>
        <begin position="580"/>
        <end position="589"/>
    </location>
</feature>
<keyword evidence="16" id="KW-1133">Transmembrane helix</keyword>
<dbReference type="InterPro" id="IPR006501">
    <property type="entry name" value="Pectinesterase_inhib_dom"/>
</dbReference>
<comment type="pathway">
    <text evidence="2 14">Glycan metabolism; pectin degradation; 2-dehydro-3-deoxy-D-gluconate from pectin: step 1/5.</text>
</comment>
<comment type="caution">
    <text evidence="18">The sequence shown here is derived from an EMBL/GenBank/DDBJ whole genome shotgun (WGS) entry which is preliminary data.</text>
</comment>
<dbReference type="Gramene" id="PSAT_LOCUS27295_t1">
    <property type="protein sequence ID" value="CAL5208626.1"/>
    <property type="gene ID" value="PSAT_LOCUS27295"/>
</dbReference>
<gene>
    <name evidence="18" type="ORF">KIW84_064096</name>
</gene>
<evidence type="ECO:0000256" key="2">
    <source>
        <dbReference type="ARBA" id="ARBA00005184"/>
    </source>
</evidence>